<organism evidence="2 3">
    <name type="scientific">Companilactobacillus futsaii</name>
    <dbReference type="NCBI Taxonomy" id="938155"/>
    <lineage>
        <taxon>Bacteria</taxon>
        <taxon>Bacillati</taxon>
        <taxon>Bacillota</taxon>
        <taxon>Bacilli</taxon>
        <taxon>Lactobacillales</taxon>
        <taxon>Lactobacillaceae</taxon>
        <taxon>Companilactobacillus</taxon>
    </lineage>
</organism>
<dbReference type="STRING" id="1423818.FC88_GL000228"/>
<feature type="domain" description="Competence protein CoiA nuclease-like" evidence="1">
    <location>
        <begin position="56"/>
        <end position="189"/>
    </location>
</feature>
<dbReference type="RefSeq" id="WP_149029818.1">
    <property type="nucleotide sequence ID" value="NZ_CP040736.1"/>
</dbReference>
<dbReference type="AlphaFoldDB" id="A0A5B7SX15"/>
<accession>A0A5B7SX15</accession>
<dbReference type="Pfam" id="PF06054">
    <property type="entry name" value="CoiA_nuc"/>
    <property type="match status" value="1"/>
</dbReference>
<protein>
    <recommendedName>
        <fullName evidence="1">Competence protein CoiA nuclease-like domain-containing protein</fullName>
    </recommendedName>
</protein>
<evidence type="ECO:0000313" key="3">
    <source>
        <dbReference type="Proteomes" id="UP000310673"/>
    </source>
</evidence>
<proteinExistence type="predicted"/>
<name>A0A5B7SX15_9LACO</name>
<sequence length="290" mass="34544">MYAALNKSGILIYAQNAEEKEHYVCCRCAKPVKLITTKTRKYFRHLNKVNNDINERDIHLVGKEIILDLLRNFSDVKEEYFLPAIQQRPDIFLTDQKIAIEYQCALLKIDSLEERVLGYQQFGIKSIWILGGNYLDDQIHKKHLKFISYSAKLGYYIIMLDSKRKAFTIFHHINFIGPFNRIFFQRQIFQEAELADILNFAPQNYRLNPVLMNQHFIHRLRQKNDRNSQQVKMDFFQNHQITVEDYLNNRYFVPIAPIYFYPAWQMACGQGKKLLRQPLLEFKTKKKPPD</sequence>
<evidence type="ECO:0000259" key="1">
    <source>
        <dbReference type="Pfam" id="PF06054"/>
    </source>
</evidence>
<dbReference type="InterPro" id="IPR010330">
    <property type="entry name" value="CoiA_nuc"/>
</dbReference>
<dbReference type="KEGG" id="lft:FG051_03500"/>
<dbReference type="EMBL" id="CP040736">
    <property type="protein sequence ID" value="QCX24228.1"/>
    <property type="molecule type" value="Genomic_DNA"/>
</dbReference>
<evidence type="ECO:0000313" key="2">
    <source>
        <dbReference type="EMBL" id="QCX24228.1"/>
    </source>
</evidence>
<dbReference type="Proteomes" id="UP000310673">
    <property type="component" value="Chromosome"/>
</dbReference>
<reference evidence="2 3" key="1">
    <citation type="submission" date="2019-05" db="EMBL/GenBank/DDBJ databases">
        <title>Genome Sequence of Lactobacillus futsaii Y97, a Potential Probiotic Strain Isolated from the Futsai of Taiwan.</title>
        <authorList>
            <person name="Du X."/>
        </authorList>
    </citation>
    <scope>NUCLEOTIDE SEQUENCE [LARGE SCALE GENOMIC DNA]</scope>
    <source>
        <strain evidence="2 3">Y97</strain>
    </source>
</reference>
<gene>
    <name evidence="2" type="ORF">FG051_03500</name>
</gene>